<feature type="compositionally biased region" description="Polar residues" evidence="8">
    <location>
        <begin position="903"/>
        <end position="913"/>
    </location>
</feature>
<comment type="similarity">
    <text evidence="7">Belongs to the major facilitator superfamily. Allantoate permease family.</text>
</comment>
<dbReference type="Pfam" id="PF07690">
    <property type="entry name" value="MFS_1"/>
    <property type="match status" value="1"/>
</dbReference>
<dbReference type="FunFam" id="1.20.1250.20:FF:000065">
    <property type="entry name" value="Putative MFS pantothenate transporter"/>
    <property type="match status" value="1"/>
</dbReference>
<dbReference type="InterPro" id="IPR011701">
    <property type="entry name" value="MFS"/>
</dbReference>
<dbReference type="NCBIfam" id="TIGR03860">
    <property type="entry name" value="FMN_nitrolo"/>
    <property type="match status" value="1"/>
</dbReference>
<evidence type="ECO:0000259" key="10">
    <source>
        <dbReference type="PROSITE" id="PS51462"/>
    </source>
</evidence>
<accession>A0AAD9SCX5</accession>
<feature type="transmembrane region" description="Helical" evidence="9">
    <location>
        <begin position="539"/>
        <end position="558"/>
    </location>
</feature>
<evidence type="ECO:0000256" key="5">
    <source>
        <dbReference type="ARBA" id="ARBA00023136"/>
    </source>
</evidence>
<dbReference type="InterPro" id="IPR015797">
    <property type="entry name" value="NUDIX_hydrolase-like_dom_sf"/>
</dbReference>
<feature type="transmembrane region" description="Helical" evidence="9">
    <location>
        <begin position="453"/>
        <end position="470"/>
    </location>
</feature>
<keyword evidence="2" id="KW-0813">Transport</keyword>
<dbReference type="PANTHER" id="PTHR30011">
    <property type="entry name" value="ALKANESULFONATE MONOOXYGENASE-RELATED"/>
    <property type="match status" value="1"/>
</dbReference>
<feature type="transmembrane region" description="Helical" evidence="9">
    <location>
        <begin position="736"/>
        <end position="756"/>
    </location>
</feature>
<dbReference type="Proteomes" id="UP001265746">
    <property type="component" value="Unassembled WGS sequence"/>
</dbReference>
<dbReference type="GO" id="GO:0016705">
    <property type="term" value="F:oxidoreductase activity, acting on paired donors, with incorporation or reduction of molecular oxygen"/>
    <property type="evidence" value="ECO:0007669"/>
    <property type="project" value="InterPro"/>
</dbReference>
<keyword evidence="3 9" id="KW-0812">Transmembrane</keyword>
<evidence type="ECO:0000256" key="8">
    <source>
        <dbReference type="SAM" id="MobiDB-lite"/>
    </source>
</evidence>
<evidence type="ECO:0000256" key="4">
    <source>
        <dbReference type="ARBA" id="ARBA00022989"/>
    </source>
</evidence>
<evidence type="ECO:0000313" key="12">
    <source>
        <dbReference type="Proteomes" id="UP001265746"/>
    </source>
</evidence>
<feature type="transmembrane region" description="Helical" evidence="9">
    <location>
        <begin position="802"/>
        <end position="823"/>
    </location>
</feature>
<dbReference type="InterPro" id="IPR036259">
    <property type="entry name" value="MFS_trans_sf"/>
</dbReference>
<dbReference type="InterPro" id="IPR016215">
    <property type="entry name" value="NTA_MOA"/>
</dbReference>
<evidence type="ECO:0000256" key="7">
    <source>
        <dbReference type="ARBA" id="ARBA00037968"/>
    </source>
</evidence>
<keyword evidence="12" id="KW-1185">Reference proteome</keyword>
<dbReference type="GO" id="GO:0016020">
    <property type="term" value="C:membrane"/>
    <property type="evidence" value="ECO:0007669"/>
    <property type="project" value="UniProtKB-SubCell"/>
</dbReference>
<dbReference type="PANTHER" id="PTHR30011:SF30">
    <property type="entry name" value="XENOBIOTIC COMPOUND MONOOXYGENASE, DSZA FAMILY (AFU_ORTHOLOGUE AFUA_6G01920)"/>
    <property type="match status" value="1"/>
</dbReference>
<feature type="transmembrane region" description="Helical" evidence="9">
    <location>
        <begin position="508"/>
        <end position="527"/>
    </location>
</feature>
<feature type="domain" description="Nudix hydrolase" evidence="10">
    <location>
        <begin position="177"/>
        <end position="338"/>
    </location>
</feature>
<evidence type="ECO:0000256" key="2">
    <source>
        <dbReference type="ARBA" id="ARBA00022448"/>
    </source>
</evidence>
<dbReference type="CDD" id="cd03676">
    <property type="entry name" value="NUDIX_Tnr3_like"/>
    <property type="match status" value="1"/>
</dbReference>
<dbReference type="PROSITE" id="PS51462">
    <property type="entry name" value="NUDIX"/>
    <property type="match status" value="1"/>
</dbReference>
<dbReference type="Pfam" id="PF00296">
    <property type="entry name" value="Bac_luciferase"/>
    <property type="match status" value="1"/>
</dbReference>
<feature type="transmembrane region" description="Helical" evidence="9">
    <location>
        <begin position="688"/>
        <end position="705"/>
    </location>
</feature>
<feature type="transmembrane region" description="Helical" evidence="9">
    <location>
        <begin position="477"/>
        <end position="496"/>
    </location>
</feature>
<evidence type="ECO:0000313" key="11">
    <source>
        <dbReference type="EMBL" id="KAK2604548.1"/>
    </source>
</evidence>
<dbReference type="Gene3D" id="3.90.79.10">
    <property type="entry name" value="Nucleoside Triphosphate Pyrophosphohydrolase"/>
    <property type="match status" value="1"/>
</dbReference>
<dbReference type="InterPro" id="IPR036661">
    <property type="entry name" value="Luciferase-like_sf"/>
</dbReference>
<name>A0AAD9SCX5_PHOAM</name>
<dbReference type="GO" id="GO:0022857">
    <property type="term" value="F:transmembrane transporter activity"/>
    <property type="evidence" value="ECO:0007669"/>
    <property type="project" value="InterPro"/>
</dbReference>
<comment type="subcellular location">
    <subcellularLocation>
        <location evidence="1">Membrane</location>
        <topology evidence="1">Multi-pass membrane protein</topology>
    </subcellularLocation>
</comment>
<feature type="region of interest" description="Disordered" evidence="8">
    <location>
        <begin position="900"/>
        <end position="923"/>
    </location>
</feature>
<dbReference type="Gene3D" id="1.20.1250.20">
    <property type="entry name" value="MFS general substrate transporter like domains"/>
    <property type="match status" value="1"/>
</dbReference>
<dbReference type="InterPro" id="IPR051260">
    <property type="entry name" value="Diverse_substr_monoxygenases"/>
</dbReference>
<dbReference type="EMBL" id="JAUJFL010000004">
    <property type="protein sequence ID" value="KAK2604548.1"/>
    <property type="molecule type" value="Genomic_DNA"/>
</dbReference>
<dbReference type="FunFam" id="3.90.79.10:FF:000019">
    <property type="entry name" value="Thiamin pyrophosphokinase, putative"/>
    <property type="match status" value="1"/>
</dbReference>
<dbReference type="SUPFAM" id="SSF103473">
    <property type="entry name" value="MFS general substrate transporter"/>
    <property type="match status" value="1"/>
</dbReference>
<dbReference type="InterPro" id="IPR000086">
    <property type="entry name" value="NUDIX_hydrolase_dom"/>
</dbReference>
<dbReference type="GO" id="GO:0044715">
    <property type="term" value="F:8-oxo-dGDP phosphatase activity"/>
    <property type="evidence" value="ECO:0007669"/>
    <property type="project" value="UniProtKB-ARBA"/>
</dbReference>
<organism evidence="11 12">
    <name type="scientific">Phomopsis amygdali</name>
    <name type="common">Fusicoccum amygdali</name>
    <dbReference type="NCBI Taxonomy" id="1214568"/>
    <lineage>
        <taxon>Eukaryota</taxon>
        <taxon>Fungi</taxon>
        <taxon>Dikarya</taxon>
        <taxon>Ascomycota</taxon>
        <taxon>Pezizomycotina</taxon>
        <taxon>Sordariomycetes</taxon>
        <taxon>Sordariomycetidae</taxon>
        <taxon>Diaporthales</taxon>
        <taxon>Diaporthaceae</taxon>
        <taxon>Diaporthe</taxon>
    </lineage>
</organism>
<protein>
    <recommendedName>
        <fullName evidence="10">Nudix hydrolase domain-containing protein</fullName>
    </recommendedName>
</protein>
<dbReference type="GO" id="GO:0004497">
    <property type="term" value="F:monooxygenase activity"/>
    <property type="evidence" value="ECO:0007669"/>
    <property type="project" value="InterPro"/>
</dbReference>
<feature type="transmembrane region" description="Helical" evidence="9">
    <location>
        <begin position="573"/>
        <end position="593"/>
    </location>
</feature>
<comment type="caution">
    <text evidence="11">The sequence shown here is derived from an EMBL/GenBank/DDBJ whole genome shotgun (WGS) entry which is preliminary data.</text>
</comment>
<feature type="compositionally biased region" description="Basic and acidic residues" evidence="8">
    <location>
        <begin position="1407"/>
        <end position="1445"/>
    </location>
</feature>
<reference evidence="11" key="1">
    <citation type="submission" date="2023-06" db="EMBL/GenBank/DDBJ databases">
        <authorList>
            <person name="Noh H."/>
        </authorList>
    </citation>
    <scope>NUCLEOTIDE SEQUENCE</scope>
    <source>
        <strain evidence="11">DUCC20226</strain>
    </source>
</reference>
<dbReference type="InterPro" id="IPR011251">
    <property type="entry name" value="Luciferase-like_dom"/>
</dbReference>
<feature type="transmembrane region" description="Helical" evidence="9">
    <location>
        <begin position="712"/>
        <end position="730"/>
    </location>
</feature>
<feature type="region of interest" description="Disordered" evidence="8">
    <location>
        <begin position="1407"/>
        <end position="1452"/>
    </location>
</feature>
<evidence type="ECO:0000256" key="1">
    <source>
        <dbReference type="ARBA" id="ARBA00004141"/>
    </source>
</evidence>
<keyword evidence="5 9" id="KW-0472">Membrane</keyword>
<sequence length="1452" mass="161343">MSIRASPFFVNAAYTSNWNRSPTGMAVAESPMSFLDIINETDSFPYVDIPQLPYIADFSVDYYAFLLPSDTRPHGFIPANVVAQMPWTSDFVLSTTGQLPRTVQLLDTSNGTDTAAACNASLARLIDTAQAQGLFPKTLGRKPKGEDFRIMGAMNYQGKNGLIQMQRSAAPLFGIANRGSHMTMYVKSKETGEIKIWVPRRSRHLATYPGKLDNTVAGGTKAEESPLECIVHESDEEASLPEDFVSKHVKAVGAVTYVTQTGSGGGKDQQAAVGGYDTGLCVSDVIYVYDLEVPADQAETMVPKPRDDEVESFSLWDVETVKRAMSNGEFKANTAMVMVDFFIRHGIITDDNEADYMEIVTRLRRPLPVPTSAPLRTMAADGRKPWWRIQWFADEDTHDERKLIAKLDLLIVPYAFLAYWTKYIDQANLNNAYVSGMKDDLGFKGNELVQLQTMYVVGAVVGQIPFMFLFTVFPMNWIIPCLDVCWGIFTLLQFRANSFAEMAAYRFLVGWFEAAFFPAMHYIFGAWYRGDEIARRGGVFYVGLTLGTLTAGLIQAGASSSLHDVNGLAGWRWMYIICAIITIPIGILGYFILPGTPDMPNRIFLKQTDIDLATQRLKRAGHATTGKFQWRVIRQLATKWQFWALVWLDIFFWNGSINTSTGGFLLWIKSLNRYSTPKVNELGTISPALGIFYTLFICFASDLFLGPAWAITVAHTWNIIGLIILVIWNVPEPGLWFAFATTYSAVAMSSVLYGWVNHQLRGSPAQRAFTLVLINAVSQSTTAWTPLLVFPTVEAPRFTKGYSFVLANAICLIVLAHFIRIFLKRQESDPDTAEAGASDTEGVAAVPSTDVAKTDSHHTIALQMAASRAGALGAAWLATVCEPIAEFRRYHHDICNERPRSRMVQSDEQSSSAPARGPELPGTGYIMMPHSGHSSCWDAIVSLDEKKLLKMADGTAQSDGQHDLGNGRKHILLNAFDMSTIGHLSPGQWKNPKDKSATKRDLNYWIELAKLLERGGINALFLADTYGGYDTYEGSLDNCIRRAAQWPMTDPTIPISAMAAVTKNLAFGITASTSFEPPFLLAKRFSTLDHFTRGRLGWNIVTGWKKAAFKAIGLDSPIDHDERYRQADEYLRVLYKLWEGSWADNAIDPDPENDSYADPDKIRTIHHHGQYYNLDTRHIVDPSPQRTPFLFQAGTSPAGSAFAAAHAEAIFVSSHSPAVLRPKVQKIRELAAERGRDPRSVKFFATFTPIIGRTDAEAQEKYEELKKYASVVGGLVLFSGWTGIDISKIPLDQEITAADSLEAHKVRSILDSFTTTSKEVPRWTPRVVAERACIGGLGPVSVGSPQTVADELEAWVREADVDGFNLGYVTTPGTFEEVVDLLVPELRRRGLYPEPLEEQLTAREKIYGKGQKGLRDDHTGSRYKYDVYQEEPAYVKEEKEKKDEDAPQPQAG</sequence>
<evidence type="ECO:0000256" key="6">
    <source>
        <dbReference type="ARBA" id="ARBA00033748"/>
    </source>
</evidence>
<dbReference type="SUPFAM" id="SSF55811">
    <property type="entry name" value="Nudix"/>
    <property type="match status" value="1"/>
</dbReference>
<gene>
    <name evidence="11" type="ORF">N8I77_007467</name>
</gene>
<comment type="similarity">
    <text evidence="6">Belongs to the NtaA/SnaA/DszA monooxygenase family.</text>
</comment>
<feature type="transmembrane region" description="Helical" evidence="9">
    <location>
        <begin position="642"/>
        <end position="668"/>
    </location>
</feature>
<evidence type="ECO:0000256" key="3">
    <source>
        <dbReference type="ARBA" id="ARBA00022692"/>
    </source>
</evidence>
<dbReference type="Gene3D" id="3.20.20.30">
    <property type="entry name" value="Luciferase-like domain"/>
    <property type="match status" value="1"/>
</dbReference>
<dbReference type="SUPFAM" id="SSF51679">
    <property type="entry name" value="Bacterial luciferase-like"/>
    <property type="match status" value="1"/>
</dbReference>
<keyword evidence="4 9" id="KW-1133">Transmembrane helix</keyword>
<evidence type="ECO:0000256" key="9">
    <source>
        <dbReference type="SAM" id="Phobius"/>
    </source>
</evidence>
<proteinExistence type="inferred from homology"/>